<evidence type="ECO:0000313" key="2">
    <source>
        <dbReference type="Proteomes" id="UP000282311"/>
    </source>
</evidence>
<protein>
    <recommendedName>
        <fullName evidence="3">Sugar ABC transporter substrate-binding protein</fullName>
    </recommendedName>
</protein>
<dbReference type="EMBL" id="RBAH01000028">
    <property type="protein sequence ID" value="RKN71833.1"/>
    <property type="molecule type" value="Genomic_DNA"/>
</dbReference>
<accession>A0A3B0BF31</accession>
<evidence type="ECO:0000313" key="1">
    <source>
        <dbReference type="EMBL" id="RKN71833.1"/>
    </source>
</evidence>
<organism evidence="1 2">
    <name type="scientific">Paenibacillus ginsengarvi</name>
    <dbReference type="NCBI Taxonomy" id="400777"/>
    <lineage>
        <taxon>Bacteria</taxon>
        <taxon>Bacillati</taxon>
        <taxon>Bacillota</taxon>
        <taxon>Bacilli</taxon>
        <taxon>Bacillales</taxon>
        <taxon>Paenibacillaceae</taxon>
        <taxon>Paenibacillus</taxon>
    </lineage>
</organism>
<gene>
    <name evidence="1" type="ORF">D7M11_28795</name>
</gene>
<dbReference type="AlphaFoldDB" id="A0A3B0BF31"/>
<reference evidence="1 2" key="1">
    <citation type="journal article" date="2007" name="Int. J. Syst. Evol. Microbiol.">
        <title>Paenibacillus ginsengarvi sp. nov., isolated from soil from ginseng cultivation.</title>
        <authorList>
            <person name="Yoon M.H."/>
            <person name="Ten L.N."/>
            <person name="Im W.T."/>
        </authorList>
    </citation>
    <scope>NUCLEOTIDE SEQUENCE [LARGE SCALE GENOMIC DNA]</scope>
    <source>
        <strain evidence="1 2">KCTC 13059</strain>
    </source>
</reference>
<keyword evidence="2" id="KW-1185">Reference proteome</keyword>
<comment type="caution">
    <text evidence="1">The sequence shown here is derived from an EMBL/GenBank/DDBJ whole genome shotgun (WGS) entry which is preliminary data.</text>
</comment>
<sequence>MSAIVSDEVQTDMYKQAKLGVMKDVKFKNVFGENASFLKGKNVQAVFKTDVAKPFQPTLYDNIATGELQNQLMLMVQTGKDANSAVRDAEEAVNKKIQETLAK</sequence>
<name>A0A3B0BF31_9BACL</name>
<evidence type="ECO:0008006" key="3">
    <source>
        <dbReference type="Google" id="ProtNLM"/>
    </source>
</evidence>
<dbReference type="Proteomes" id="UP000282311">
    <property type="component" value="Unassembled WGS sequence"/>
</dbReference>
<proteinExistence type="predicted"/>